<gene>
    <name evidence="1" type="ordered locus">SNSL254_A2789</name>
</gene>
<evidence type="ECO:0000313" key="1">
    <source>
        <dbReference type="EMBL" id="ACF64682.1"/>
    </source>
</evidence>
<protein>
    <submittedName>
        <fullName evidence="1">Uncharacterized protein</fullName>
    </submittedName>
</protein>
<organism evidence="1 2">
    <name type="scientific">Salmonella newport (strain SL254)</name>
    <dbReference type="NCBI Taxonomy" id="423368"/>
    <lineage>
        <taxon>Bacteria</taxon>
        <taxon>Pseudomonadati</taxon>
        <taxon>Pseudomonadota</taxon>
        <taxon>Gammaproteobacteria</taxon>
        <taxon>Enterobacterales</taxon>
        <taxon>Enterobacteriaceae</taxon>
        <taxon>Salmonella</taxon>
    </lineage>
</organism>
<accession>A0A0H3BVU1</accession>
<dbReference type="Proteomes" id="UP000008824">
    <property type="component" value="Chromosome"/>
</dbReference>
<sequence>MLSENLIKEKIISIDIFLFLQVFNACPNKRAQMVKNLVGHKKV</sequence>
<evidence type="ECO:0000313" key="2">
    <source>
        <dbReference type="Proteomes" id="UP000008824"/>
    </source>
</evidence>
<dbReference type="KEGG" id="see:SNSL254_A2789"/>
<reference evidence="1 2" key="1">
    <citation type="journal article" date="2011" name="J. Bacteriol.">
        <title>Comparative genomics of 28 Salmonella enterica isolates: evidence for CRISPR-mediated adaptive sublineage evolution.</title>
        <authorList>
            <person name="Fricke W.F."/>
            <person name="Mammel M.K."/>
            <person name="McDermott P.F."/>
            <person name="Tartera C."/>
            <person name="White D.G."/>
            <person name="Leclerc J.E."/>
            <person name="Ravel J."/>
            <person name="Cebula T.A."/>
        </authorList>
    </citation>
    <scope>NUCLEOTIDE SEQUENCE [LARGE SCALE GENOMIC DNA]</scope>
    <source>
        <strain evidence="1 2">SL254</strain>
    </source>
</reference>
<name>A0A0H3BVU1_SALNS</name>
<dbReference type="AlphaFoldDB" id="A0A0H3BVU1"/>
<dbReference type="EMBL" id="CP001113">
    <property type="protein sequence ID" value="ACF64682.1"/>
    <property type="molecule type" value="Genomic_DNA"/>
</dbReference>
<proteinExistence type="predicted"/>
<dbReference type="HOGENOM" id="CLU_3257521_0_0_6"/>